<dbReference type="Proteomes" id="UP000575397">
    <property type="component" value="Unassembled WGS sequence"/>
</dbReference>
<dbReference type="AlphaFoldDB" id="A0A7Y0U4U0"/>
<dbReference type="RefSeq" id="WP_004015243.1">
    <property type="nucleotide sequence ID" value="NZ_JABCUQ010000002.1"/>
</dbReference>
<accession>A0A7Y0U4U0</accession>
<protein>
    <submittedName>
        <fullName evidence="1">Uncharacterized protein</fullName>
    </submittedName>
</protein>
<sequence length="52" mass="5867">MILLDLTAFRQGRHTAYIKYENSEAPHFQEPGAVWCGGDHGKHLMNHSENAS</sequence>
<comment type="caution">
    <text evidence="1">The sequence shown here is derived from an EMBL/GenBank/DDBJ whole genome shotgun (WGS) entry which is preliminary data.</text>
</comment>
<name>A0A7Y0U4U0_9ACTO</name>
<gene>
    <name evidence="1" type="ORF">HHJ77_03615</name>
</gene>
<evidence type="ECO:0000313" key="2">
    <source>
        <dbReference type="Proteomes" id="UP000575397"/>
    </source>
</evidence>
<organism evidence="1 2">
    <name type="scientific">Mobiluncus mulieris</name>
    <dbReference type="NCBI Taxonomy" id="2052"/>
    <lineage>
        <taxon>Bacteria</taxon>
        <taxon>Bacillati</taxon>
        <taxon>Actinomycetota</taxon>
        <taxon>Actinomycetes</taxon>
        <taxon>Actinomycetales</taxon>
        <taxon>Actinomycetaceae</taxon>
        <taxon>Mobiluncus</taxon>
    </lineage>
</organism>
<dbReference type="EMBL" id="JABCUS010000006">
    <property type="protein sequence ID" value="NMX03045.1"/>
    <property type="molecule type" value="Genomic_DNA"/>
</dbReference>
<reference evidence="1 2" key="1">
    <citation type="submission" date="2020-04" db="EMBL/GenBank/DDBJ databases">
        <title>Antimicrobial susceptibility and clonality of vaginal-derived multi-drug resistant Mobiluncus isolates in China.</title>
        <authorList>
            <person name="Zhang X."/>
        </authorList>
    </citation>
    <scope>NUCLEOTIDE SEQUENCE [LARGE SCALE GENOMIC DNA]</scope>
    <source>
        <strain evidence="1 2">12</strain>
    </source>
</reference>
<proteinExistence type="predicted"/>
<evidence type="ECO:0000313" key="1">
    <source>
        <dbReference type="EMBL" id="NMX03045.1"/>
    </source>
</evidence>